<reference evidence="3" key="1">
    <citation type="submission" date="2017-09" db="EMBL/GenBank/DDBJ databases">
        <authorList>
            <person name="Regsiter A."/>
            <person name="William W."/>
        </authorList>
    </citation>
    <scope>NUCLEOTIDE SEQUENCE [LARGE SCALE GENOMIC DNA]</scope>
    <source>
        <strain evidence="3">500-1</strain>
    </source>
</reference>
<dbReference type="EMBL" id="LT907975">
    <property type="protein sequence ID" value="SOB56991.1"/>
    <property type="molecule type" value="Genomic_DNA"/>
</dbReference>
<name>A0A2C8F3P7_9BACT</name>
<dbReference type="RefSeq" id="WP_097010313.1">
    <property type="nucleotide sequence ID" value="NZ_LT907975.1"/>
</dbReference>
<evidence type="ECO:0000313" key="2">
    <source>
        <dbReference type="EMBL" id="SOB56991.1"/>
    </source>
</evidence>
<dbReference type="Proteomes" id="UP000219215">
    <property type="component" value="Chromosome DPRO"/>
</dbReference>
<feature type="region of interest" description="Disordered" evidence="1">
    <location>
        <begin position="14"/>
        <end position="45"/>
    </location>
</feature>
<feature type="compositionally biased region" description="Polar residues" evidence="1">
    <location>
        <begin position="34"/>
        <end position="45"/>
    </location>
</feature>
<evidence type="ECO:0000256" key="1">
    <source>
        <dbReference type="SAM" id="MobiDB-lite"/>
    </source>
</evidence>
<sequence>MFIDLARSRCSAPPSALRAAPAGTGYAPQRLRRTASTEAQTRTQDSTLKWPISGPKDGGRRTFISDGPIKYLKELNNESIVVHSWVLSEKGDFESFDELPDLVEYLDVVSRERGKTQNFDVKAASHHLFIILELLRLVLLATDKDLVKLLENFDIYTDKKELKSRMMLLKHLGFVDVQHYQNRTFYVLKKSDYRYVRFVNIDDEEVFDAMRWSTEFGEYYQNNDKYRTKAYKKYLAKNGE</sequence>
<protein>
    <submittedName>
        <fullName evidence="2">Uncharacterized protein</fullName>
    </submittedName>
</protein>
<gene>
    <name evidence="2" type="ORF">DPRO_0113</name>
</gene>
<accession>A0A2C8F3P7</accession>
<dbReference type="KEGG" id="pprf:DPRO_0113"/>
<organism evidence="2 3">
    <name type="scientific">Pseudodesulfovibrio profundus</name>
    <dbReference type="NCBI Taxonomy" id="57320"/>
    <lineage>
        <taxon>Bacteria</taxon>
        <taxon>Pseudomonadati</taxon>
        <taxon>Thermodesulfobacteriota</taxon>
        <taxon>Desulfovibrionia</taxon>
        <taxon>Desulfovibrionales</taxon>
        <taxon>Desulfovibrionaceae</taxon>
    </lineage>
</organism>
<evidence type="ECO:0000313" key="3">
    <source>
        <dbReference type="Proteomes" id="UP000219215"/>
    </source>
</evidence>
<proteinExistence type="predicted"/>
<dbReference type="AlphaFoldDB" id="A0A2C8F3P7"/>
<keyword evidence="3" id="KW-1185">Reference proteome</keyword>